<dbReference type="Proteomes" id="UP001219518">
    <property type="component" value="Unassembled WGS sequence"/>
</dbReference>
<name>A0AAE1LPZ7_9NEOP</name>
<reference evidence="2" key="2">
    <citation type="journal article" date="2023" name="BMC Genomics">
        <title>Pest status, molecular evolution, and epigenetic factors derived from the genome assembly of Frankliniella fusca, a thysanopteran phytovirus vector.</title>
        <authorList>
            <person name="Catto M.A."/>
            <person name="Labadie P.E."/>
            <person name="Jacobson A.L."/>
            <person name="Kennedy G.G."/>
            <person name="Srinivasan R."/>
            <person name="Hunt B.G."/>
        </authorList>
    </citation>
    <scope>NUCLEOTIDE SEQUENCE</scope>
    <source>
        <strain evidence="2">PL_HMW_Pooled</strain>
    </source>
</reference>
<feature type="compositionally biased region" description="Acidic residues" evidence="1">
    <location>
        <begin position="36"/>
        <end position="48"/>
    </location>
</feature>
<evidence type="ECO:0000313" key="3">
    <source>
        <dbReference type="Proteomes" id="UP001219518"/>
    </source>
</evidence>
<dbReference type="EMBL" id="JAHWGI010001327">
    <property type="protein sequence ID" value="KAK3928341.1"/>
    <property type="molecule type" value="Genomic_DNA"/>
</dbReference>
<proteinExistence type="predicted"/>
<gene>
    <name evidence="2" type="ORF">KUF71_016588</name>
</gene>
<evidence type="ECO:0000313" key="2">
    <source>
        <dbReference type="EMBL" id="KAK3928341.1"/>
    </source>
</evidence>
<sequence>MFSLRFVVGKGKSNITDATSYSSHEDSGSDSCTSENDNETDQGGEENEYSLSDGDGSVEENRAHTGPDGDSGNEDEALNNFQGGQDNTSQSSDDSGSGSSSSENDNERDQEREDNANSSDEGEGRDDENGAHREPNEDNENFEMCDPFKRLKSSVEDSFSIERQLQVNISIGEILINALALVKNHNWSHLEKEHLMKFAQSILKCGKILPDSRFLLDQYFYSKEDMQYFFFCSGCYKSLGAFPAKQTRPERIVCPIATCETVNILSDLSQATYFVTFYLPSQIEVLLSNPDIRRKLVSPSAFVNVPGDNIMRDLYDGKMYRKFANIVKDECNSGVKVLSLTLSVDSASLCSFSGQKICPCFVMINELPPVLRMGNPLLAGLWFGLVKEKMDLFLPPIIKHITKLSSQGFFLKFSPEEEWFVKVFLIACCADSVARCDIQGIHSHRGDFPCSWCLEEGEEYINCRIFRHTGPLAPPRTIRGLIEDASNAIRTQTFVNGVKYLSPLAAAPLFHPVNGFIVDQLHAKDEGTTKAFILAWLNDGQNYPHYIGRDHQKDLINAKLKKISLPKEARKNIRDLNNLAFWTGRENENFGLFLSVPVLVDILPSRFLKHWALYVQVNYILLCTEIPIDVLPIVEAIVDEFVSQVERLYYPEMMRFNMHLFRHFVDNARRWGGIYALSAYGFEAGNQKLKKLVHSANFIPNQICRGLAEENALVLLKRHCSTETTKAFESSFDRKASTSSLYDRTGKVRLLKKGKLFKATVEEEWFIHRMGKECADFLQYSQLQKDGCCFGTHSGRRKVKTDNSFAMLASKEIILIRKILYPEHTSEVWIVGSKVRCEPSPYCPLSIVRFDPSLCFQYSVISIDEDIGFHEVESLSKILQHLFPIKRIAFQQQLPKRSTCQELNDPNTRAPC</sequence>
<feature type="compositionally biased region" description="Low complexity" evidence="1">
    <location>
        <begin position="82"/>
        <end position="103"/>
    </location>
</feature>
<keyword evidence="3" id="KW-1185">Reference proteome</keyword>
<protein>
    <submittedName>
        <fullName evidence="2">Halomucin</fullName>
    </submittedName>
</protein>
<feature type="non-terminal residue" evidence="2">
    <location>
        <position position="912"/>
    </location>
</feature>
<feature type="compositionally biased region" description="Basic and acidic residues" evidence="1">
    <location>
        <begin position="105"/>
        <end position="115"/>
    </location>
</feature>
<feature type="compositionally biased region" description="Basic and acidic residues" evidence="1">
    <location>
        <begin position="127"/>
        <end position="136"/>
    </location>
</feature>
<organism evidence="2 3">
    <name type="scientific">Frankliniella fusca</name>
    <dbReference type="NCBI Taxonomy" id="407009"/>
    <lineage>
        <taxon>Eukaryota</taxon>
        <taxon>Metazoa</taxon>
        <taxon>Ecdysozoa</taxon>
        <taxon>Arthropoda</taxon>
        <taxon>Hexapoda</taxon>
        <taxon>Insecta</taxon>
        <taxon>Pterygota</taxon>
        <taxon>Neoptera</taxon>
        <taxon>Paraneoptera</taxon>
        <taxon>Thysanoptera</taxon>
        <taxon>Terebrantia</taxon>
        <taxon>Thripoidea</taxon>
        <taxon>Thripidae</taxon>
        <taxon>Frankliniella</taxon>
    </lineage>
</organism>
<evidence type="ECO:0000256" key="1">
    <source>
        <dbReference type="SAM" id="MobiDB-lite"/>
    </source>
</evidence>
<reference evidence="2" key="1">
    <citation type="submission" date="2021-07" db="EMBL/GenBank/DDBJ databases">
        <authorList>
            <person name="Catto M.A."/>
            <person name="Jacobson A."/>
            <person name="Kennedy G."/>
            <person name="Labadie P."/>
            <person name="Hunt B.G."/>
            <person name="Srinivasan R."/>
        </authorList>
    </citation>
    <scope>NUCLEOTIDE SEQUENCE</scope>
    <source>
        <strain evidence="2">PL_HMW_Pooled</strain>
        <tissue evidence="2">Head</tissue>
    </source>
</reference>
<dbReference type="PANTHER" id="PTHR46579">
    <property type="entry name" value="F5/8 TYPE C DOMAIN-CONTAINING PROTEIN-RELATED"/>
    <property type="match status" value="1"/>
</dbReference>
<dbReference type="PANTHER" id="PTHR46579:SF1">
    <property type="entry name" value="F5_8 TYPE C DOMAIN-CONTAINING PROTEIN"/>
    <property type="match status" value="1"/>
</dbReference>
<dbReference type="AlphaFoldDB" id="A0AAE1LPZ7"/>
<accession>A0AAE1LPZ7</accession>
<comment type="caution">
    <text evidence="2">The sequence shown here is derived from an EMBL/GenBank/DDBJ whole genome shotgun (WGS) entry which is preliminary data.</text>
</comment>
<feature type="region of interest" description="Disordered" evidence="1">
    <location>
        <begin position="1"/>
        <end position="143"/>
    </location>
</feature>